<dbReference type="AlphaFoldDB" id="A0A9W9J5N3"/>
<sequence length="239" mass="26825">WQLLELRARTMVLQLRNVGKTENLQRQDRPESTTTTTSMDQLINGANAVIRHMENTSQDEPIVTRFAITVRQFAEQAKTGGAQGEMAKHRKVRQLVNRNFRFNPILDRPLESFRAGAWQHQTASANPPINRSDGTASPGVSEVELREDRSITVKVDPAQRDKIRQMEAKAIVKEAERLRDAVGALEDLRRAGWKRGILRCSCAAVWRRIAIGELCSPIQSPSWGVVVYGLANPELLAHA</sequence>
<evidence type="ECO:0000313" key="2">
    <source>
        <dbReference type="EMBL" id="KAJ5190107.1"/>
    </source>
</evidence>
<keyword evidence="3" id="KW-1185">Reference proteome</keyword>
<protein>
    <submittedName>
        <fullName evidence="2">Uncharacterized protein</fullName>
    </submittedName>
</protein>
<feature type="compositionally biased region" description="Polar residues" evidence="1">
    <location>
        <begin position="123"/>
        <end position="135"/>
    </location>
</feature>
<dbReference type="Proteomes" id="UP001150904">
    <property type="component" value="Unassembled WGS sequence"/>
</dbReference>
<comment type="caution">
    <text evidence="2">The sequence shown here is derived from an EMBL/GenBank/DDBJ whole genome shotgun (WGS) entry which is preliminary data.</text>
</comment>
<dbReference type="EMBL" id="JAPQKR010000016">
    <property type="protein sequence ID" value="KAJ5190107.1"/>
    <property type="molecule type" value="Genomic_DNA"/>
</dbReference>
<feature type="non-terminal residue" evidence="2">
    <location>
        <position position="1"/>
    </location>
</feature>
<evidence type="ECO:0000256" key="1">
    <source>
        <dbReference type="SAM" id="MobiDB-lite"/>
    </source>
</evidence>
<organism evidence="2 3">
    <name type="scientific">Penicillium cinerascens</name>
    <dbReference type="NCBI Taxonomy" id="70096"/>
    <lineage>
        <taxon>Eukaryota</taxon>
        <taxon>Fungi</taxon>
        <taxon>Dikarya</taxon>
        <taxon>Ascomycota</taxon>
        <taxon>Pezizomycotina</taxon>
        <taxon>Eurotiomycetes</taxon>
        <taxon>Eurotiomycetidae</taxon>
        <taxon>Eurotiales</taxon>
        <taxon>Aspergillaceae</taxon>
        <taxon>Penicillium</taxon>
    </lineage>
</organism>
<reference evidence="2" key="2">
    <citation type="journal article" date="2023" name="IMA Fungus">
        <title>Comparative genomic study of the Penicillium genus elucidates a diverse pangenome and 15 lateral gene transfer events.</title>
        <authorList>
            <person name="Petersen C."/>
            <person name="Sorensen T."/>
            <person name="Nielsen M.R."/>
            <person name="Sondergaard T.E."/>
            <person name="Sorensen J.L."/>
            <person name="Fitzpatrick D.A."/>
            <person name="Frisvad J.C."/>
            <person name="Nielsen K.L."/>
        </authorList>
    </citation>
    <scope>NUCLEOTIDE SEQUENCE</scope>
    <source>
        <strain evidence="2">IBT 15544</strain>
    </source>
</reference>
<gene>
    <name evidence="2" type="ORF">N7498_009092</name>
</gene>
<dbReference type="OrthoDB" id="4368593at2759"/>
<evidence type="ECO:0000313" key="3">
    <source>
        <dbReference type="Proteomes" id="UP001150904"/>
    </source>
</evidence>
<feature type="region of interest" description="Disordered" evidence="1">
    <location>
        <begin position="123"/>
        <end position="142"/>
    </location>
</feature>
<proteinExistence type="predicted"/>
<accession>A0A9W9J5N3</accession>
<reference evidence="2" key="1">
    <citation type="submission" date="2022-12" db="EMBL/GenBank/DDBJ databases">
        <authorList>
            <person name="Petersen C."/>
        </authorList>
    </citation>
    <scope>NUCLEOTIDE SEQUENCE</scope>
    <source>
        <strain evidence="2">IBT 15544</strain>
    </source>
</reference>
<dbReference type="RefSeq" id="XP_058303047.1">
    <property type="nucleotide sequence ID" value="XM_058456148.1"/>
</dbReference>
<dbReference type="GeneID" id="83183449"/>
<name>A0A9W9J5N3_9EURO</name>